<evidence type="ECO:0000313" key="8">
    <source>
        <dbReference type="EnsemblMetazoa" id="XP_019771127.1"/>
    </source>
</evidence>
<dbReference type="InterPro" id="IPR001111">
    <property type="entry name" value="TGF-b_propeptide"/>
</dbReference>
<keyword evidence="5" id="KW-1015">Disulfide bond</keyword>
<dbReference type="GO" id="GO:0008083">
    <property type="term" value="F:growth factor activity"/>
    <property type="evidence" value="ECO:0007669"/>
    <property type="project" value="UniProtKB-KW"/>
</dbReference>
<comment type="subcellular location">
    <subcellularLocation>
        <location evidence="1">Secreted</location>
    </subcellularLocation>
</comment>
<evidence type="ECO:0000256" key="5">
    <source>
        <dbReference type="ARBA" id="ARBA00023157"/>
    </source>
</evidence>
<proteinExistence type="inferred from homology"/>
<reference evidence="8" key="2">
    <citation type="submission" date="2024-08" db="UniProtKB">
        <authorList>
            <consortium name="EnsemblMetazoa"/>
        </authorList>
    </citation>
    <scope>IDENTIFICATION</scope>
</reference>
<evidence type="ECO:0000259" key="7">
    <source>
        <dbReference type="Pfam" id="PF00688"/>
    </source>
</evidence>
<keyword evidence="6" id="KW-0732">Signal</keyword>
<sequence length="333" mass="39121">MNRKFSWVFLPIFQFLTIESLNNSGKSYYFKGIGNNEFSVHNRIHFLNHNITDLDANPHPPQNIQNVRKDTKESPKKIQLKQFFLDDEWNYVPKQTNKTNIPVFIKKFYEQRLKEPNNTDTVRILFNLHRNSSNTIIKFDLSSLKIENENVTDAEMYFYWPLENTSSIYKTSVVLRLYQFESQFSNDLNESILVENPDVHKLFNVIYISKAQKGWQTFKIKKPIENWISGEDNLGLLLTISSYDDNKLISIFNDTNEGVFKTFAVLNIRRNRTWLIQKKNSTRLSNSFSETLGPSTTANQTASVKSNTACSKKPWKLDFHQLQWDSFILYPEN</sequence>
<keyword evidence="3" id="KW-0964">Secreted</keyword>
<reference evidence="9" key="1">
    <citation type="journal article" date="2013" name="Genome Biol.">
        <title>Draft genome of the mountain pine beetle, Dendroctonus ponderosae Hopkins, a major forest pest.</title>
        <authorList>
            <person name="Keeling C.I."/>
            <person name="Yuen M.M."/>
            <person name="Liao N.Y."/>
            <person name="Docking T.R."/>
            <person name="Chan S.K."/>
            <person name="Taylor G.A."/>
            <person name="Palmquist D.L."/>
            <person name="Jackman S.D."/>
            <person name="Nguyen A."/>
            <person name="Li M."/>
            <person name="Henderson H."/>
            <person name="Janes J.K."/>
            <person name="Zhao Y."/>
            <person name="Pandoh P."/>
            <person name="Moore R."/>
            <person name="Sperling F.A."/>
            <person name="Huber D.P."/>
            <person name="Birol I."/>
            <person name="Jones S.J."/>
            <person name="Bohlmann J."/>
        </authorList>
    </citation>
    <scope>NUCLEOTIDE SEQUENCE</scope>
</reference>
<dbReference type="Pfam" id="PF00688">
    <property type="entry name" value="TGFb_propeptide"/>
    <property type="match status" value="1"/>
</dbReference>
<evidence type="ECO:0000256" key="4">
    <source>
        <dbReference type="ARBA" id="ARBA00023030"/>
    </source>
</evidence>
<evidence type="ECO:0000256" key="1">
    <source>
        <dbReference type="ARBA" id="ARBA00004613"/>
    </source>
</evidence>
<comment type="similarity">
    <text evidence="2">Belongs to the TGF-beta family.</text>
</comment>
<feature type="domain" description="TGF-beta propeptide" evidence="7">
    <location>
        <begin position="113"/>
        <end position="243"/>
    </location>
</feature>
<dbReference type="GO" id="GO:0005615">
    <property type="term" value="C:extracellular space"/>
    <property type="evidence" value="ECO:0007669"/>
    <property type="project" value="TreeGrafter"/>
</dbReference>
<evidence type="ECO:0000256" key="6">
    <source>
        <dbReference type="SAM" id="SignalP"/>
    </source>
</evidence>
<dbReference type="GO" id="GO:0005125">
    <property type="term" value="F:cytokine activity"/>
    <property type="evidence" value="ECO:0007669"/>
    <property type="project" value="TreeGrafter"/>
</dbReference>
<protein>
    <recommendedName>
        <fullName evidence="7">TGF-beta propeptide domain-containing protein</fullName>
    </recommendedName>
</protein>
<dbReference type="Gene3D" id="2.60.120.970">
    <property type="match status" value="1"/>
</dbReference>
<evidence type="ECO:0000256" key="2">
    <source>
        <dbReference type="ARBA" id="ARBA00006656"/>
    </source>
</evidence>
<keyword evidence="9" id="KW-1185">Reference proteome</keyword>
<dbReference type="InterPro" id="IPR015615">
    <property type="entry name" value="TGF-beta-rel"/>
</dbReference>
<name>A0AAR5QD94_DENPD</name>
<dbReference type="NCBIfam" id="NF033679">
    <property type="entry name" value="DNRLRE_dom"/>
    <property type="match status" value="1"/>
</dbReference>
<dbReference type="PANTHER" id="PTHR11848">
    <property type="entry name" value="TGF-BETA FAMILY"/>
    <property type="match status" value="1"/>
</dbReference>
<feature type="chain" id="PRO_5043961317" description="TGF-beta propeptide domain-containing protein" evidence="6">
    <location>
        <begin position="21"/>
        <end position="333"/>
    </location>
</feature>
<evidence type="ECO:0000313" key="9">
    <source>
        <dbReference type="Proteomes" id="UP000019118"/>
    </source>
</evidence>
<keyword evidence="4" id="KW-0339">Growth factor</keyword>
<dbReference type="EnsemblMetazoa" id="XM_019915568.1">
    <property type="protein sequence ID" value="XP_019771127.1"/>
    <property type="gene ID" value="LOC109545076"/>
</dbReference>
<dbReference type="AlphaFoldDB" id="A0AAR5QD94"/>
<evidence type="ECO:0000256" key="3">
    <source>
        <dbReference type="ARBA" id="ARBA00022525"/>
    </source>
</evidence>
<dbReference type="PANTHER" id="PTHR11848:SF119">
    <property type="entry name" value="TGF-BETA FAMILY PROFILE DOMAIN-CONTAINING PROTEIN"/>
    <property type="match status" value="1"/>
</dbReference>
<feature type="signal peptide" evidence="6">
    <location>
        <begin position="1"/>
        <end position="20"/>
    </location>
</feature>
<organism evidence="8 9">
    <name type="scientific">Dendroctonus ponderosae</name>
    <name type="common">Mountain pine beetle</name>
    <dbReference type="NCBI Taxonomy" id="77166"/>
    <lineage>
        <taxon>Eukaryota</taxon>
        <taxon>Metazoa</taxon>
        <taxon>Ecdysozoa</taxon>
        <taxon>Arthropoda</taxon>
        <taxon>Hexapoda</taxon>
        <taxon>Insecta</taxon>
        <taxon>Pterygota</taxon>
        <taxon>Neoptera</taxon>
        <taxon>Endopterygota</taxon>
        <taxon>Coleoptera</taxon>
        <taxon>Polyphaga</taxon>
        <taxon>Cucujiformia</taxon>
        <taxon>Curculionidae</taxon>
        <taxon>Scolytinae</taxon>
        <taxon>Dendroctonus</taxon>
    </lineage>
</organism>
<dbReference type="Proteomes" id="UP000019118">
    <property type="component" value="Unassembled WGS sequence"/>
</dbReference>
<accession>A0AAR5QD94</accession>